<reference evidence="1 2" key="1">
    <citation type="submission" date="2020-02" db="EMBL/GenBank/DDBJ databases">
        <title>Pseudomonas Putida W5 Complete Genome Assembly.</title>
        <authorList>
            <person name="Yuan Z.-C."/>
            <person name="Shaw G.A."/>
            <person name="Cusano A.D."/>
            <person name="Caddey B.J."/>
            <person name="Weselowski B.J."/>
        </authorList>
    </citation>
    <scope>NUCLEOTIDE SEQUENCE [LARGE SCALE GENOMIC DNA]</scope>
    <source>
        <strain evidence="1 2">W5</strain>
    </source>
</reference>
<gene>
    <name evidence="1" type="ORF">C2H86_15270</name>
</gene>
<evidence type="ECO:0000313" key="1">
    <source>
        <dbReference type="EMBL" id="QHG65680.1"/>
    </source>
</evidence>
<proteinExistence type="predicted"/>
<sequence length="64" mass="6927">MPLAIHHGEFDDKDKAFMSQALAQGRRALPGLLHPDPRNAGAVIEILRQAGIEVTVGLLVDEAR</sequence>
<name>A0A6I6XIY3_PSEPU</name>
<dbReference type="RefSeq" id="WP_159411007.1">
    <property type="nucleotide sequence ID" value="NZ_CP026115.2"/>
</dbReference>
<dbReference type="AlphaFoldDB" id="A0A6I6XIY3"/>
<organism evidence="1 2">
    <name type="scientific">Pseudomonas putida</name>
    <name type="common">Arthrobacter siderocapsulatus</name>
    <dbReference type="NCBI Taxonomy" id="303"/>
    <lineage>
        <taxon>Bacteria</taxon>
        <taxon>Pseudomonadati</taxon>
        <taxon>Pseudomonadota</taxon>
        <taxon>Gammaproteobacteria</taxon>
        <taxon>Pseudomonadales</taxon>
        <taxon>Pseudomonadaceae</taxon>
        <taxon>Pseudomonas</taxon>
    </lineage>
</organism>
<accession>A0A6I6XIY3</accession>
<dbReference type="Proteomes" id="UP000464480">
    <property type="component" value="Chromosome"/>
</dbReference>
<protein>
    <submittedName>
        <fullName evidence="1">Uncharacterized protein</fullName>
    </submittedName>
</protein>
<dbReference type="EMBL" id="CP026115">
    <property type="protein sequence ID" value="QHG65680.1"/>
    <property type="molecule type" value="Genomic_DNA"/>
</dbReference>
<evidence type="ECO:0000313" key="2">
    <source>
        <dbReference type="Proteomes" id="UP000464480"/>
    </source>
</evidence>